<sequence length="122" mass="13807">MEALDHFSSVTGVTANADKSYIFLAWLTSEMQDEKITMRGFVPGIFPIRYLGLPLSSKKWSKMECQQLIDKITERITTFVLPQSVLKAVDKRCSEYLWGTSDEQKKIALVASEKVCKPKNGD</sequence>
<gene>
    <name evidence="1" type="primary">LOC107822897</name>
</gene>
<proteinExistence type="predicted"/>
<dbReference type="RefSeq" id="XP_016504972.1">
    <property type="nucleotide sequence ID" value="XM_016649486.1"/>
</dbReference>
<accession>A0A1S4CUR7</accession>
<reference evidence="1" key="1">
    <citation type="submission" date="2025-08" db="UniProtKB">
        <authorList>
            <consortium name="RefSeq"/>
        </authorList>
    </citation>
    <scope>IDENTIFICATION</scope>
</reference>
<dbReference type="KEGG" id="nta:107822897"/>
<protein>
    <submittedName>
        <fullName evidence="1">Uncharacterized protein</fullName>
    </submittedName>
</protein>
<dbReference type="AlphaFoldDB" id="A0A1S4CUR7"/>
<dbReference type="PANTHER" id="PTHR33116:SF84">
    <property type="entry name" value="RNA-DIRECTED DNA POLYMERASE"/>
    <property type="match status" value="1"/>
</dbReference>
<evidence type="ECO:0000313" key="1">
    <source>
        <dbReference type="RefSeq" id="XP_016504972.1"/>
    </source>
</evidence>
<dbReference type="PaxDb" id="4097-A0A1S4CUR7"/>
<name>A0A1S4CUR7_TOBAC</name>
<dbReference type="OrthoDB" id="1751077at2759"/>
<organism evidence="1">
    <name type="scientific">Nicotiana tabacum</name>
    <name type="common">Common tobacco</name>
    <dbReference type="NCBI Taxonomy" id="4097"/>
    <lineage>
        <taxon>Eukaryota</taxon>
        <taxon>Viridiplantae</taxon>
        <taxon>Streptophyta</taxon>
        <taxon>Embryophyta</taxon>
        <taxon>Tracheophyta</taxon>
        <taxon>Spermatophyta</taxon>
        <taxon>Magnoliopsida</taxon>
        <taxon>eudicotyledons</taxon>
        <taxon>Gunneridae</taxon>
        <taxon>Pentapetalae</taxon>
        <taxon>asterids</taxon>
        <taxon>lamiids</taxon>
        <taxon>Solanales</taxon>
        <taxon>Solanaceae</taxon>
        <taxon>Nicotianoideae</taxon>
        <taxon>Nicotianeae</taxon>
        <taxon>Nicotiana</taxon>
    </lineage>
</organism>
<dbReference type="PANTHER" id="PTHR33116">
    <property type="entry name" value="REVERSE TRANSCRIPTASE ZINC-BINDING DOMAIN-CONTAINING PROTEIN-RELATED-RELATED"/>
    <property type="match status" value="1"/>
</dbReference>